<sequence length="102" mass="11001">MGTSMTVWAIAGIIVAAVVIAWALVKAGRKVRDKTEASKVIQMSLYKPKPGQPVKSQGGSKTCSFCKKKSKRLAFYANEAGGVVGVCDDCRPQAERRALMRL</sequence>
<gene>
    <name evidence="2" type="ORF">WMW72_11790</name>
</gene>
<comment type="caution">
    <text evidence="2">The sequence shown here is derived from an EMBL/GenBank/DDBJ whole genome shotgun (WGS) entry which is preliminary data.</text>
</comment>
<proteinExistence type="predicted"/>
<accession>A0ABU9DI92</accession>
<keyword evidence="1" id="KW-0812">Transmembrane</keyword>
<feature type="transmembrane region" description="Helical" evidence="1">
    <location>
        <begin position="6"/>
        <end position="25"/>
    </location>
</feature>
<protein>
    <submittedName>
        <fullName evidence="2">Uncharacterized protein</fullName>
    </submittedName>
</protein>
<keyword evidence="3" id="KW-1185">Reference proteome</keyword>
<evidence type="ECO:0000256" key="1">
    <source>
        <dbReference type="SAM" id="Phobius"/>
    </source>
</evidence>
<dbReference type="RefSeq" id="WP_341415665.1">
    <property type="nucleotide sequence ID" value="NZ_JBBPCC010000006.1"/>
</dbReference>
<evidence type="ECO:0000313" key="2">
    <source>
        <dbReference type="EMBL" id="MEK8128587.1"/>
    </source>
</evidence>
<keyword evidence="1" id="KW-1133">Transmembrane helix</keyword>
<dbReference type="Proteomes" id="UP001469365">
    <property type="component" value="Unassembled WGS sequence"/>
</dbReference>
<evidence type="ECO:0000313" key="3">
    <source>
        <dbReference type="Proteomes" id="UP001469365"/>
    </source>
</evidence>
<reference evidence="2 3" key="1">
    <citation type="submission" date="2024-04" db="EMBL/GenBank/DDBJ databases">
        <title>draft genome sequnece of Paenibacillus filicis.</title>
        <authorList>
            <person name="Kim D.-U."/>
        </authorList>
    </citation>
    <scope>NUCLEOTIDE SEQUENCE [LARGE SCALE GENOMIC DNA]</scope>
    <source>
        <strain evidence="2 3">KACC14197</strain>
    </source>
</reference>
<name>A0ABU9DI92_9BACL</name>
<dbReference type="EMBL" id="JBBPCC010000006">
    <property type="protein sequence ID" value="MEK8128587.1"/>
    <property type="molecule type" value="Genomic_DNA"/>
</dbReference>
<organism evidence="2 3">
    <name type="scientific">Paenibacillus filicis</name>
    <dbReference type="NCBI Taxonomy" id="669464"/>
    <lineage>
        <taxon>Bacteria</taxon>
        <taxon>Bacillati</taxon>
        <taxon>Bacillota</taxon>
        <taxon>Bacilli</taxon>
        <taxon>Bacillales</taxon>
        <taxon>Paenibacillaceae</taxon>
        <taxon>Paenibacillus</taxon>
    </lineage>
</organism>
<keyword evidence="1" id="KW-0472">Membrane</keyword>